<keyword evidence="3" id="KW-1185">Reference proteome</keyword>
<dbReference type="Proteomes" id="UP000521868">
    <property type="component" value="Unassembled WGS sequence"/>
</dbReference>
<keyword evidence="1" id="KW-0812">Transmembrane</keyword>
<gene>
    <name evidence="2" type="ORF">RAMLITH_06855</name>
</gene>
<reference evidence="2 3" key="1">
    <citation type="journal article" date="2020" name="Nature">
        <title>Bacterial chemolithoautotrophy via manganese oxidation.</title>
        <authorList>
            <person name="Yu H."/>
            <person name="Leadbetter J.R."/>
        </authorList>
    </citation>
    <scope>NUCLEOTIDE SEQUENCE [LARGE SCALE GENOMIC DNA]</scope>
    <source>
        <strain evidence="2 3">RBP-1</strain>
    </source>
</reference>
<keyword evidence="1" id="KW-1133">Transmembrane helix</keyword>
<feature type="transmembrane region" description="Helical" evidence="1">
    <location>
        <begin position="71"/>
        <end position="89"/>
    </location>
</feature>
<evidence type="ECO:0000256" key="1">
    <source>
        <dbReference type="SAM" id="Phobius"/>
    </source>
</evidence>
<dbReference type="EMBL" id="VTOX01000002">
    <property type="protein sequence ID" value="NKE65537.1"/>
    <property type="molecule type" value="Genomic_DNA"/>
</dbReference>
<dbReference type="AlphaFoldDB" id="A0A7X6DE71"/>
<protein>
    <submittedName>
        <fullName evidence="2">Transcription regulator</fullName>
    </submittedName>
</protein>
<evidence type="ECO:0000313" key="3">
    <source>
        <dbReference type="Proteomes" id="UP000521868"/>
    </source>
</evidence>
<comment type="caution">
    <text evidence="2">The sequence shown here is derived from an EMBL/GenBank/DDBJ whole genome shotgun (WGS) entry which is preliminary data.</text>
</comment>
<name>A0A7X6DE71_9BURK</name>
<organism evidence="2 3">
    <name type="scientific">Ramlibacter lithotrophicus</name>
    <dbReference type="NCBI Taxonomy" id="2606681"/>
    <lineage>
        <taxon>Bacteria</taxon>
        <taxon>Pseudomonadati</taxon>
        <taxon>Pseudomonadota</taxon>
        <taxon>Betaproteobacteria</taxon>
        <taxon>Burkholderiales</taxon>
        <taxon>Comamonadaceae</taxon>
        <taxon>Ramlibacter</taxon>
    </lineage>
</organism>
<feature type="transmembrane region" description="Helical" evidence="1">
    <location>
        <begin position="110"/>
        <end position="135"/>
    </location>
</feature>
<keyword evidence="1" id="KW-0472">Membrane</keyword>
<sequence length="145" mass="16350">MVDPRMPTDPAQPSYAAGQPGVCGWLCAELWDHVWPWRRGAPIPHRAWRVLSIALAIAVTTAWVLAGMGELRAAAIIAWWFAWSVYEVLIRLNAKRYVKDGPWWGRRYRVATIMDMVCYVLFKNLLIGATLFLALKSLGLLVVTA</sequence>
<evidence type="ECO:0000313" key="2">
    <source>
        <dbReference type="EMBL" id="NKE65537.1"/>
    </source>
</evidence>
<proteinExistence type="predicted"/>
<accession>A0A7X6DE71</accession>
<feature type="transmembrane region" description="Helical" evidence="1">
    <location>
        <begin position="47"/>
        <end position="65"/>
    </location>
</feature>